<gene>
    <name evidence="1" type="ORF">ABEB36_014558</name>
</gene>
<reference evidence="1 2" key="1">
    <citation type="submission" date="2024-05" db="EMBL/GenBank/DDBJ databases">
        <title>Genetic variation in Jamaican populations of the coffee berry borer (Hypothenemus hampei).</title>
        <authorList>
            <person name="Errbii M."/>
            <person name="Myrie A."/>
        </authorList>
    </citation>
    <scope>NUCLEOTIDE SEQUENCE [LARGE SCALE GENOMIC DNA]</scope>
    <source>
        <strain evidence="1">JA-Hopewell-2020-01-JO</strain>
        <tissue evidence="1">Whole body</tissue>
    </source>
</reference>
<name>A0ABD1E2E8_HYPHA</name>
<accession>A0ABD1E2E8</accession>
<sequence length="55" mass="6810">MRSLNKMMCDLSKTLIFVVYKGSLKPSPHHHHHYHHHHYHHHHPHQRYITQILVY</sequence>
<keyword evidence="2" id="KW-1185">Reference proteome</keyword>
<dbReference type="AlphaFoldDB" id="A0ABD1E2E8"/>
<evidence type="ECO:0000313" key="2">
    <source>
        <dbReference type="Proteomes" id="UP001566132"/>
    </source>
</evidence>
<protein>
    <submittedName>
        <fullName evidence="1">Uncharacterized protein</fullName>
    </submittedName>
</protein>
<proteinExistence type="predicted"/>
<comment type="caution">
    <text evidence="1">The sequence shown here is derived from an EMBL/GenBank/DDBJ whole genome shotgun (WGS) entry which is preliminary data.</text>
</comment>
<evidence type="ECO:0000313" key="1">
    <source>
        <dbReference type="EMBL" id="KAL1488759.1"/>
    </source>
</evidence>
<dbReference type="Proteomes" id="UP001566132">
    <property type="component" value="Unassembled WGS sequence"/>
</dbReference>
<dbReference type="EMBL" id="JBDJPC010000013">
    <property type="protein sequence ID" value="KAL1488759.1"/>
    <property type="molecule type" value="Genomic_DNA"/>
</dbReference>
<organism evidence="1 2">
    <name type="scientific">Hypothenemus hampei</name>
    <name type="common">Coffee berry borer</name>
    <dbReference type="NCBI Taxonomy" id="57062"/>
    <lineage>
        <taxon>Eukaryota</taxon>
        <taxon>Metazoa</taxon>
        <taxon>Ecdysozoa</taxon>
        <taxon>Arthropoda</taxon>
        <taxon>Hexapoda</taxon>
        <taxon>Insecta</taxon>
        <taxon>Pterygota</taxon>
        <taxon>Neoptera</taxon>
        <taxon>Endopterygota</taxon>
        <taxon>Coleoptera</taxon>
        <taxon>Polyphaga</taxon>
        <taxon>Cucujiformia</taxon>
        <taxon>Curculionidae</taxon>
        <taxon>Scolytinae</taxon>
        <taxon>Hypothenemus</taxon>
    </lineage>
</organism>